<protein>
    <recommendedName>
        <fullName evidence="10">Cytochrome c oxidase subunit 13, mitochondrial</fullName>
    </recommendedName>
    <alternativeName>
        <fullName evidence="11">Cytochrome c oxidase polypeptide VIa</fullName>
    </alternativeName>
</protein>
<dbReference type="PANTHER" id="PTHR11504:SF0">
    <property type="entry name" value="CYTOCHROME C OXIDASE SUBUNIT"/>
    <property type="match status" value="1"/>
</dbReference>
<dbReference type="InParanoid" id="A0A1Y2B3F3"/>
<dbReference type="GO" id="GO:0006123">
    <property type="term" value="P:mitochondrial electron transport, cytochrome c to oxygen"/>
    <property type="evidence" value="ECO:0007669"/>
    <property type="project" value="TreeGrafter"/>
</dbReference>
<evidence type="ECO:0000256" key="10">
    <source>
        <dbReference type="ARBA" id="ARBA00070930"/>
    </source>
</evidence>
<dbReference type="Proteomes" id="UP000193986">
    <property type="component" value="Unassembled WGS sequence"/>
</dbReference>
<evidence type="ECO:0000256" key="1">
    <source>
        <dbReference type="ARBA" id="ARBA00004434"/>
    </source>
</evidence>
<evidence type="ECO:0000313" key="13">
    <source>
        <dbReference type="EMBL" id="ORY28615.1"/>
    </source>
</evidence>
<evidence type="ECO:0000256" key="7">
    <source>
        <dbReference type="ARBA" id="ARBA00022989"/>
    </source>
</evidence>
<dbReference type="OrthoDB" id="5947505at2759"/>
<dbReference type="GO" id="GO:0030234">
    <property type="term" value="F:enzyme regulator activity"/>
    <property type="evidence" value="ECO:0007669"/>
    <property type="project" value="TreeGrafter"/>
</dbReference>
<dbReference type="SUPFAM" id="SSF81411">
    <property type="entry name" value="Mitochondrial cytochrome c oxidase subunit VIa"/>
    <property type="match status" value="1"/>
</dbReference>
<gene>
    <name evidence="13" type="ORF">BCR39DRAFT_505800</name>
</gene>
<evidence type="ECO:0000313" key="14">
    <source>
        <dbReference type="Proteomes" id="UP000193986"/>
    </source>
</evidence>
<keyword evidence="9" id="KW-0472">Membrane</keyword>
<comment type="subcellular location">
    <subcellularLocation>
        <location evidence="1">Mitochondrion inner membrane</location>
        <topology evidence="1">Single-pass membrane protein</topology>
    </subcellularLocation>
</comment>
<dbReference type="STRING" id="71784.A0A1Y2B3F3"/>
<proteinExistence type="inferred from homology"/>
<comment type="caution">
    <text evidence="13">The sequence shown here is derived from an EMBL/GenBank/DDBJ whole genome shotgun (WGS) entry which is preliminary data.</text>
</comment>
<dbReference type="EMBL" id="MCFC01000030">
    <property type="protein sequence ID" value="ORY28615.1"/>
    <property type="molecule type" value="Genomic_DNA"/>
</dbReference>
<dbReference type="GO" id="GO:0005743">
    <property type="term" value="C:mitochondrial inner membrane"/>
    <property type="evidence" value="ECO:0007669"/>
    <property type="project" value="UniProtKB-SubCell"/>
</dbReference>
<dbReference type="PANTHER" id="PTHR11504">
    <property type="entry name" value="CYTOCHROME C OXIDASE POLYPEPTIDE VIA"/>
    <property type="match status" value="1"/>
</dbReference>
<evidence type="ECO:0000256" key="6">
    <source>
        <dbReference type="ARBA" id="ARBA00022946"/>
    </source>
</evidence>
<accession>A0A1Y2B3F3</accession>
<dbReference type="Gene3D" id="4.10.95.10">
    <property type="entry name" value="Cytochrome c oxidase, subunit VIa"/>
    <property type="match status" value="1"/>
</dbReference>
<evidence type="ECO:0000256" key="8">
    <source>
        <dbReference type="ARBA" id="ARBA00023128"/>
    </source>
</evidence>
<reference evidence="13 14" key="1">
    <citation type="submission" date="2016-07" db="EMBL/GenBank/DDBJ databases">
        <title>Pervasive Adenine N6-methylation of Active Genes in Fungi.</title>
        <authorList>
            <consortium name="DOE Joint Genome Institute"/>
            <person name="Mondo S.J."/>
            <person name="Dannebaum R.O."/>
            <person name="Kuo R.C."/>
            <person name="Labutti K."/>
            <person name="Haridas S."/>
            <person name="Kuo A."/>
            <person name="Salamov A."/>
            <person name="Ahrendt S.R."/>
            <person name="Lipzen A."/>
            <person name="Sullivan W."/>
            <person name="Andreopoulos W.B."/>
            <person name="Clum A."/>
            <person name="Lindquist E."/>
            <person name="Daum C."/>
            <person name="Ramamoorthy G.K."/>
            <person name="Gryganskyi A."/>
            <person name="Culley D."/>
            <person name="Magnuson J.K."/>
            <person name="James T.Y."/>
            <person name="O'Malley M.A."/>
            <person name="Stajich J.E."/>
            <person name="Spatafora J.W."/>
            <person name="Visel A."/>
            <person name="Grigoriev I.V."/>
        </authorList>
    </citation>
    <scope>NUCLEOTIDE SEQUENCE [LARGE SCALE GENOMIC DNA]</scope>
    <source>
        <strain evidence="13 14">68-887.2</strain>
    </source>
</reference>
<dbReference type="InterPro" id="IPR001349">
    <property type="entry name" value="Cyt_c_oxidase_su6a"/>
</dbReference>
<comment type="similarity">
    <text evidence="3 12">Belongs to the cytochrome c oxidase subunit 6A family.</text>
</comment>
<name>A0A1Y2B3F3_9TREE</name>
<keyword evidence="6" id="KW-0809">Transit peptide</keyword>
<evidence type="ECO:0000256" key="9">
    <source>
        <dbReference type="ARBA" id="ARBA00023136"/>
    </source>
</evidence>
<dbReference type="FunFam" id="4.10.95.10:FF:000001">
    <property type="entry name" value="Cytochrome c oxidase subunit 6A, mitochondrial"/>
    <property type="match status" value="1"/>
</dbReference>
<evidence type="ECO:0000256" key="12">
    <source>
        <dbReference type="RuleBase" id="RU004396"/>
    </source>
</evidence>
<dbReference type="AlphaFoldDB" id="A0A1Y2B3F3"/>
<evidence type="ECO:0000256" key="2">
    <source>
        <dbReference type="ARBA" id="ARBA00004673"/>
    </source>
</evidence>
<evidence type="ECO:0000256" key="3">
    <source>
        <dbReference type="ARBA" id="ARBA00005553"/>
    </source>
</evidence>
<keyword evidence="7" id="KW-1133">Transmembrane helix</keyword>
<evidence type="ECO:0000256" key="5">
    <source>
        <dbReference type="ARBA" id="ARBA00022792"/>
    </source>
</evidence>
<organism evidence="13 14">
    <name type="scientific">Naematelia encephala</name>
    <dbReference type="NCBI Taxonomy" id="71784"/>
    <lineage>
        <taxon>Eukaryota</taxon>
        <taxon>Fungi</taxon>
        <taxon>Dikarya</taxon>
        <taxon>Basidiomycota</taxon>
        <taxon>Agaricomycotina</taxon>
        <taxon>Tremellomycetes</taxon>
        <taxon>Tremellales</taxon>
        <taxon>Naemateliaceae</taxon>
        <taxon>Naematelia</taxon>
    </lineage>
</organism>
<keyword evidence="4" id="KW-0812">Transmembrane</keyword>
<evidence type="ECO:0000256" key="11">
    <source>
        <dbReference type="ARBA" id="ARBA00082360"/>
    </source>
</evidence>
<dbReference type="InterPro" id="IPR036418">
    <property type="entry name" value="Cyt_c_oxidase_su6a_sf"/>
</dbReference>
<keyword evidence="14" id="KW-1185">Reference proteome</keyword>
<comment type="pathway">
    <text evidence="2">Energy metabolism; oxidative phosphorylation.</text>
</comment>
<keyword evidence="8" id="KW-0496">Mitochondrion</keyword>
<dbReference type="Pfam" id="PF02046">
    <property type="entry name" value="COX6A"/>
    <property type="match status" value="1"/>
</dbReference>
<sequence length="154" mass="17648">MFRVGLRPATTAARILGRRSASTAVSAEEQLSIGSLGTRHGVELLQVELPKKLPDNDYNERKKNVYEHALHTTELWRRISFYVCLPAVVVCAIYVYKLEKAHEEHHKHLIEANGGVEPERKTYSYMNIRTKPYPWGNKSLFFNPKTNIPVEEDA</sequence>
<keyword evidence="5" id="KW-0999">Mitochondrion inner membrane</keyword>
<dbReference type="FunCoup" id="A0A1Y2B3F3">
    <property type="interactions" value="77"/>
</dbReference>
<evidence type="ECO:0000256" key="4">
    <source>
        <dbReference type="ARBA" id="ARBA00022692"/>
    </source>
</evidence>